<dbReference type="EMBL" id="CM037614">
    <property type="protein sequence ID" value="KAH8015589.1"/>
    <property type="molecule type" value="Genomic_DNA"/>
</dbReference>
<evidence type="ECO:0000313" key="2">
    <source>
        <dbReference type="Proteomes" id="UP000827872"/>
    </source>
</evidence>
<protein>
    <submittedName>
        <fullName evidence="1">Uncharacterized protein</fullName>
    </submittedName>
</protein>
<proteinExistence type="predicted"/>
<accession>A0ACB8G7F0</accession>
<organism evidence="1 2">
    <name type="scientific">Sphaerodactylus townsendi</name>
    <dbReference type="NCBI Taxonomy" id="933632"/>
    <lineage>
        <taxon>Eukaryota</taxon>
        <taxon>Metazoa</taxon>
        <taxon>Chordata</taxon>
        <taxon>Craniata</taxon>
        <taxon>Vertebrata</taxon>
        <taxon>Euteleostomi</taxon>
        <taxon>Lepidosauria</taxon>
        <taxon>Squamata</taxon>
        <taxon>Bifurcata</taxon>
        <taxon>Gekkota</taxon>
        <taxon>Sphaerodactylidae</taxon>
        <taxon>Sphaerodactylus</taxon>
    </lineage>
</organism>
<gene>
    <name evidence="1" type="ORF">K3G42_005900</name>
</gene>
<comment type="caution">
    <text evidence="1">The sequence shown here is derived from an EMBL/GenBank/DDBJ whole genome shotgun (WGS) entry which is preliminary data.</text>
</comment>
<dbReference type="Proteomes" id="UP000827872">
    <property type="component" value="Linkage Group LG01"/>
</dbReference>
<name>A0ACB8G7F0_9SAUR</name>
<sequence length="123" mass="13262">MLDKMDHGSDLADFVLKEVLEACEQASQPGHNPAATTTASFSHPVISRTARKWQIHKGSALCLGFARYSSPGHQSLLTTLSSPKANWGTRLTGVHVGQRALALKARSLFSRAQRIPGQGLKSL</sequence>
<keyword evidence="2" id="KW-1185">Reference proteome</keyword>
<reference evidence="1" key="1">
    <citation type="submission" date="2021-08" db="EMBL/GenBank/DDBJ databases">
        <title>The first chromosome-level gecko genome reveals the dynamic sex chromosomes of Neotropical dwarf geckos (Sphaerodactylidae: Sphaerodactylus).</title>
        <authorList>
            <person name="Pinto B.J."/>
            <person name="Keating S.E."/>
            <person name="Gamble T."/>
        </authorList>
    </citation>
    <scope>NUCLEOTIDE SEQUENCE</scope>
    <source>
        <strain evidence="1">TG3544</strain>
    </source>
</reference>
<evidence type="ECO:0000313" key="1">
    <source>
        <dbReference type="EMBL" id="KAH8015589.1"/>
    </source>
</evidence>